<sequence length="223" mass="23896">MERRLSEVRYRPHDLLRLRRLPGGASDDAPAWVIDAFRHAPFAVVRRAQADPGIVAVGLRGITRAQRYAAYADEHDIEATFTPECLVRTNPPPARASLPPFVLLRALVDSGCLAAFEWGPAGSAAFELATAIPTITPSSDLDLLIRAPGPLSHGDAQRLSTELQAHAARAGLRIDVQLDAPAGGVALAEWALGKPRTMVRSTDGPRLVADPWSIEPAVPAEVT</sequence>
<evidence type="ECO:0000313" key="6">
    <source>
        <dbReference type="Proteomes" id="UP000235777"/>
    </source>
</evidence>
<dbReference type="OrthoDB" id="1275217at2"/>
<dbReference type="InterPro" id="IPR017557">
    <property type="entry name" value="Holo-ACP_synthase"/>
</dbReference>
<keyword evidence="1" id="KW-0808">Transferase</keyword>
<dbReference type="EMBL" id="PNYC01000001">
    <property type="protein sequence ID" value="PMS38683.1"/>
    <property type="molecule type" value="Genomic_DNA"/>
</dbReference>
<organism evidence="5 6">
    <name type="scientific">Trinickia symbiotica</name>
    <dbReference type="NCBI Taxonomy" id="863227"/>
    <lineage>
        <taxon>Bacteria</taxon>
        <taxon>Pseudomonadati</taxon>
        <taxon>Pseudomonadota</taxon>
        <taxon>Betaproteobacteria</taxon>
        <taxon>Burkholderiales</taxon>
        <taxon>Burkholderiaceae</taxon>
        <taxon>Trinickia</taxon>
    </lineage>
</organism>
<reference evidence="5 6" key="1">
    <citation type="submission" date="2018-01" db="EMBL/GenBank/DDBJ databases">
        <title>Whole genome analyses suggest that Burkholderia sensu lato contains two further novel genera in the rhizoxinica-symbiotica group Mycetohabitans gen. nov., and Trinickia gen. nov.: implications for the evolution of diazotrophy and nodulation in the Burkholderiaceae.</title>
        <authorList>
            <person name="Estrada-de los Santos P."/>
            <person name="Palmer M."/>
            <person name="Chavez-Ramirez B."/>
            <person name="Beukes C."/>
            <person name="Steenkamp E.T."/>
            <person name="Hirsch A.M."/>
            <person name="Manyaka P."/>
            <person name="Maluk M."/>
            <person name="Lafos M."/>
            <person name="Crook M."/>
            <person name="Gross E."/>
            <person name="Simon M.F."/>
            <person name="Bueno dos Reis Junior F."/>
            <person name="Poole P.S."/>
            <person name="Venter S.N."/>
            <person name="James E.K."/>
        </authorList>
    </citation>
    <scope>NUCLEOTIDE SEQUENCE [LARGE SCALE GENOMIC DNA]</scope>
    <source>
        <strain evidence="5 6">JPY 581</strain>
    </source>
</reference>
<accession>A0A2N7XA95</accession>
<evidence type="ECO:0000313" key="5">
    <source>
        <dbReference type="EMBL" id="PMS38683.1"/>
    </source>
</evidence>
<dbReference type="GO" id="GO:0016779">
    <property type="term" value="F:nucleotidyltransferase activity"/>
    <property type="evidence" value="ECO:0007669"/>
    <property type="project" value="UniProtKB-KW"/>
</dbReference>
<dbReference type="NCBIfam" id="NF002332">
    <property type="entry name" value="PRK01293.1"/>
    <property type="match status" value="1"/>
</dbReference>
<dbReference type="RefSeq" id="WP_018439352.1">
    <property type="nucleotide sequence ID" value="NZ_KB890165.1"/>
</dbReference>
<dbReference type="AlphaFoldDB" id="A0A2N7XA95"/>
<evidence type="ECO:0000259" key="4">
    <source>
        <dbReference type="Pfam" id="PF20866"/>
    </source>
</evidence>
<dbReference type="NCBIfam" id="TIGR03135">
    <property type="entry name" value="malonate_mdcG"/>
    <property type="match status" value="1"/>
</dbReference>
<proteinExistence type="predicted"/>
<protein>
    <submittedName>
        <fullName evidence="5">Malonate decarboxylase holo-ACP synthase</fullName>
    </submittedName>
</protein>
<gene>
    <name evidence="5" type="ORF">C0Z20_02145</name>
</gene>
<evidence type="ECO:0000259" key="3">
    <source>
        <dbReference type="Pfam" id="PF10620"/>
    </source>
</evidence>
<evidence type="ECO:0000256" key="1">
    <source>
        <dbReference type="ARBA" id="ARBA00022679"/>
    </source>
</evidence>
<keyword evidence="6" id="KW-1185">Reference proteome</keyword>
<name>A0A2N7XA95_9BURK</name>
<feature type="domain" description="Phosphoribosyl-dephospho-CoA transferase MdcG N-terminal" evidence="4">
    <location>
        <begin position="11"/>
        <end position="83"/>
    </location>
</feature>
<dbReference type="STRING" id="863227.GCA_000373005_00825"/>
<dbReference type="InterPro" id="IPR049180">
    <property type="entry name" value="MdcG_C"/>
</dbReference>
<dbReference type="Proteomes" id="UP000235777">
    <property type="component" value="Unassembled WGS sequence"/>
</dbReference>
<dbReference type="Pfam" id="PF10620">
    <property type="entry name" value="MdcG"/>
    <property type="match status" value="1"/>
</dbReference>
<evidence type="ECO:0000256" key="2">
    <source>
        <dbReference type="ARBA" id="ARBA00022695"/>
    </source>
</evidence>
<comment type="caution">
    <text evidence="5">The sequence shown here is derived from an EMBL/GenBank/DDBJ whole genome shotgun (WGS) entry which is preliminary data.</text>
</comment>
<dbReference type="InterPro" id="IPR048903">
    <property type="entry name" value="MdcG_N"/>
</dbReference>
<dbReference type="Pfam" id="PF20866">
    <property type="entry name" value="MdcG_N"/>
    <property type="match status" value="1"/>
</dbReference>
<feature type="domain" description="Phosphoribosyl-dephospho-CoA transferase MdcG C-terminal" evidence="3">
    <location>
        <begin position="100"/>
        <end position="211"/>
    </location>
</feature>
<keyword evidence="2" id="KW-0548">Nucleotidyltransferase</keyword>